<protein>
    <submittedName>
        <fullName evidence="6">ABC transporter ATP-binding protein</fullName>
    </submittedName>
</protein>
<comment type="caution">
    <text evidence="6">The sequence shown here is derived from an EMBL/GenBank/DDBJ whole genome shotgun (WGS) entry which is preliminary data.</text>
</comment>
<dbReference type="InterPro" id="IPR003593">
    <property type="entry name" value="AAA+_ATPase"/>
</dbReference>
<dbReference type="GO" id="GO:0016887">
    <property type="term" value="F:ATP hydrolysis activity"/>
    <property type="evidence" value="ECO:0007669"/>
    <property type="project" value="InterPro"/>
</dbReference>
<dbReference type="InterPro" id="IPR050166">
    <property type="entry name" value="ABC_transporter_ATP-bind"/>
</dbReference>
<proteinExistence type="inferred from homology"/>
<dbReference type="PANTHER" id="PTHR42788">
    <property type="entry name" value="TAURINE IMPORT ATP-BINDING PROTEIN-RELATED"/>
    <property type="match status" value="1"/>
</dbReference>
<dbReference type="InterPro" id="IPR027417">
    <property type="entry name" value="P-loop_NTPase"/>
</dbReference>
<sequence>MATAPNGPGAPLPGAPLLGAALLSVDRVSLQYRVPGRLVTAVHDVSFDVLTGDRFVLLGPSGCGKSSLLKAIAGFVRPSAGAIRLKGEAVREPGPDRMMVFQDLDQLLPWQTVAGNVVSALRRAGGLARGPAEARAAEMIERVGLAKFADAYPHTLSGGMKQRAALARALALRPAMLLMDEPFAALDALTRATMQRELLGLSLDMALTVLFVTHSVEEALLIGTRILVLSAHPGRVRAEFAGVAPDAPPAAKERLKQRIEALVMASDHLASNHMGEPSHAG</sequence>
<comment type="similarity">
    <text evidence="1">Belongs to the ABC transporter superfamily.</text>
</comment>
<evidence type="ECO:0000256" key="1">
    <source>
        <dbReference type="ARBA" id="ARBA00005417"/>
    </source>
</evidence>
<evidence type="ECO:0000256" key="2">
    <source>
        <dbReference type="ARBA" id="ARBA00022448"/>
    </source>
</evidence>
<evidence type="ECO:0000256" key="4">
    <source>
        <dbReference type="ARBA" id="ARBA00022840"/>
    </source>
</evidence>
<dbReference type="Gene3D" id="3.40.50.300">
    <property type="entry name" value="P-loop containing nucleotide triphosphate hydrolases"/>
    <property type="match status" value="1"/>
</dbReference>
<evidence type="ECO:0000313" key="6">
    <source>
        <dbReference type="EMBL" id="GGF29953.1"/>
    </source>
</evidence>
<keyword evidence="2" id="KW-0813">Transport</keyword>
<accession>A0A8J3E578</accession>
<evidence type="ECO:0000256" key="3">
    <source>
        <dbReference type="ARBA" id="ARBA00022741"/>
    </source>
</evidence>
<reference evidence="6" key="1">
    <citation type="journal article" date="2014" name="Int. J. Syst. Evol. Microbiol.">
        <title>Complete genome sequence of Corynebacterium casei LMG S-19264T (=DSM 44701T), isolated from a smear-ripened cheese.</title>
        <authorList>
            <consortium name="US DOE Joint Genome Institute (JGI-PGF)"/>
            <person name="Walter F."/>
            <person name="Albersmeier A."/>
            <person name="Kalinowski J."/>
            <person name="Ruckert C."/>
        </authorList>
    </citation>
    <scope>NUCLEOTIDE SEQUENCE</scope>
    <source>
        <strain evidence="6">CGMCC 1.15725</strain>
    </source>
</reference>
<evidence type="ECO:0000259" key="5">
    <source>
        <dbReference type="PROSITE" id="PS50893"/>
    </source>
</evidence>
<dbReference type="Proteomes" id="UP000646365">
    <property type="component" value="Unassembled WGS sequence"/>
</dbReference>
<dbReference type="SUPFAM" id="SSF52540">
    <property type="entry name" value="P-loop containing nucleoside triphosphate hydrolases"/>
    <property type="match status" value="1"/>
</dbReference>
<name>A0A8J3E578_9PROT</name>
<keyword evidence="7" id="KW-1185">Reference proteome</keyword>
<dbReference type="Pfam" id="PF00005">
    <property type="entry name" value="ABC_tran"/>
    <property type="match status" value="1"/>
</dbReference>
<dbReference type="AlphaFoldDB" id="A0A8J3E578"/>
<dbReference type="GO" id="GO:0005524">
    <property type="term" value="F:ATP binding"/>
    <property type="evidence" value="ECO:0007669"/>
    <property type="project" value="UniProtKB-KW"/>
</dbReference>
<reference evidence="6" key="2">
    <citation type="submission" date="2020-09" db="EMBL/GenBank/DDBJ databases">
        <authorList>
            <person name="Sun Q."/>
            <person name="Zhou Y."/>
        </authorList>
    </citation>
    <scope>NUCLEOTIDE SEQUENCE</scope>
    <source>
        <strain evidence="6">CGMCC 1.15725</strain>
    </source>
</reference>
<keyword evidence="4 6" id="KW-0067">ATP-binding</keyword>
<dbReference type="PROSITE" id="PS50893">
    <property type="entry name" value="ABC_TRANSPORTER_2"/>
    <property type="match status" value="1"/>
</dbReference>
<dbReference type="SMART" id="SM00382">
    <property type="entry name" value="AAA"/>
    <property type="match status" value="1"/>
</dbReference>
<dbReference type="RefSeq" id="WP_189049015.1">
    <property type="nucleotide sequence ID" value="NZ_BMJQ01000010.1"/>
</dbReference>
<feature type="domain" description="ABC transporter" evidence="5">
    <location>
        <begin position="25"/>
        <end position="256"/>
    </location>
</feature>
<dbReference type="InterPro" id="IPR017871">
    <property type="entry name" value="ABC_transporter-like_CS"/>
</dbReference>
<gene>
    <name evidence="6" type="ORF">GCM10011611_40040</name>
</gene>
<dbReference type="PANTHER" id="PTHR42788:SF10">
    <property type="entry name" value="ABC TRANSPORTER ATP-BINDING PROTEIN"/>
    <property type="match status" value="1"/>
</dbReference>
<evidence type="ECO:0000313" key="7">
    <source>
        <dbReference type="Proteomes" id="UP000646365"/>
    </source>
</evidence>
<keyword evidence="3" id="KW-0547">Nucleotide-binding</keyword>
<dbReference type="InterPro" id="IPR003439">
    <property type="entry name" value="ABC_transporter-like_ATP-bd"/>
</dbReference>
<dbReference type="PROSITE" id="PS00211">
    <property type="entry name" value="ABC_TRANSPORTER_1"/>
    <property type="match status" value="1"/>
</dbReference>
<dbReference type="EMBL" id="BMJQ01000010">
    <property type="protein sequence ID" value="GGF29953.1"/>
    <property type="molecule type" value="Genomic_DNA"/>
</dbReference>
<organism evidence="6 7">
    <name type="scientific">Aliidongia dinghuensis</name>
    <dbReference type="NCBI Taxonomy" id="1867774"/>
    <lineage>
        <taxon>Bacteria</taxon>
        <taxon>Pseudomonadati</taxon>
        <taxon>Pseudomonadota</taxon>
        <taxon>Alphaproteobacteria</taxon>
        <taxon>Rhodospirillales</taxon>
        <taxon>Dongiaceae</taxon>
        <taxon>Aliidongia</taxon>
    </lineage>
</organism>